<gene>
    <name evidence="12" type="ORF">BSL78_16612</name>
</gene>
<evidence type="ECO:0000313" key="12">
    <source>
        <dbReference type="EMBL" id="PIK46519.1"/>
    </source>
</evidence>
<dbReference type="PROSITE" id="PS50869">
    <property type="entry name" value="BRICHOS"/>
    <property type="match status" value="1"/>
</dbReference>
<keyword evidence="4" id="KW-0735">Signal-anchor</keyword>
<organism evidence="12 13">
    <name type="scientific">Stichopus japonicus</name>
    <name type="common">Sea cucumber</name>
    <dbReference type="NCBI Taxonomy" id="307972"/>
    <lineage>
        <taxon>Eukaryota</taxon>
        <taxon>Metazoa</taxon>
        <taxon>Echinodermata</taxon>
        <taxon>Eleutherozoa</taxon>
        <taxon>Echinozoa</taxon>
        <taxon>Holothuroidea</taxon>
        <taxon>Aspidochirotacea</taxon>
        <taxon>Aspidochirotida</taxon>
        <taxon>Stichopodidae</taxon>
        <taxon>Apostichopus</taxon>
    </lineage>
</organism>
<dbReference type="EMBL" id="MRZV01000639">
    <property type="protein sequence ID" value="PIK46519.1"/>
    <property type="molecule type" value="Genomic_DNA"/>
</dbReference>
<evidence type="ECO:0000256" key="8">
    <source>
        <dbReference type="ARBA" id="ARBA00023180"/>
    </source>
</evidence>
<keyword evidence="8" id="KW-0325">Glycoprotein</keyword>
<comment type="caution">
    <text evidence="12">The sequence shown here is derived from an EMBL/GenBank/DDBJ whole genome shotgun (WGS) entry which is preliminary data.</text>
</comment>
<feature type="region of interest" description="Disordered" evidence="9">
    <location>
        <begin position="306"/>
        <end position="359"/>
    </location>
</feature>
<keyword evidence="7" id="KW-1015">Disulfide bond</keyword>
<dbReference type="Pfam" id="PF04089">
    <property type="entry name" value="BRICHOS"/>
    <property type="match status" value="1"/>
</dbReference>
<dbReference type="GO" id="GO:0005886">
    <property type="term" value="C:plasma membrane"/>
    <property type="evidence" value="ECO:0007669"/>
    <property type="project" value="TreeGrafter"/>
</dbReference>
<dbReference type="GO" id="GO:0005794">
    <property type="term" value="C:Golgi apparatus"/>
    <property type="evidence" value="ECO:0007669"/>
    <property type="project" value="TreeGrafter"/>
</dbReference>
<evidence type="ECO:0000256" key="7">
    <source>
        <dbReference type="ARBA" id="ARBA00023157"/>
    </source>
</evidence>
<keyword evidence="6 10" id="KW-0472">Membrane</keyword>
<feature type="compositionally biased region" description="Low complexity" evidence="9">
    <location>
        <begin position="336"/>
        <end position="347"/>
    </location>
</feature>
<name>A0A2G8KEX6_STIJA</name>
<keyword evidence="13" id="KW-1185">Reference proteome</keyword>
<reference evidence="12 13" key="1">
    <citation type="journal article" date="2017" name="PLoS Biol.">
        <title>The sea cucumber genome provides insights into morphological evolution and visceral regeneration.</title>
        <authorList>
            <person name="Zhang X."/>
            <person name="Sun L."/>
            <person name="Yuan J."/>
            <person name="Sun Y."/>
            <person name="Gao Y."/>
            <person name="Zhang L."/>
            <person name="Li S."/>
            <person name="Dai H."/>
            <person name="Hamel J.F."/>
            <person name="Liu C."/>
            <person name="Yu Y."/>
            <person name="Liu S."/>
            <person name="Lin W."/>
            <person name="Guo K."/>
            <person name="Jin S."/>
            <person name="Xu P."/>
            <person name="Storey K.B."/>
            <person name="Huan P."/>
            <person name="Zhang T."/>
            <person name="Zhou Y."/>
            <person name="Zhang J."/>
            <person name="Lin C."/>
            <person name="Li X."/>
            <person name="Xing L."/>
            <person name="Huo D."/>
            <person name="Sun M."/>
            <person name="Wang L."/>
            <person name="Mercier A."/>
            <person name="Li F."/>
            <person name="Yang H."/>
            <person name="Xiang J."/>
        </authorList>
    </citation>
    <scope>NUCLEOTIDE SEQUENCE [LARGE SCALE GENOMIC DNA]</scope>
    <source>
        <strain evidence="12">Shaxun</strain>
        <tissue evidence="12">Muscle</tissue>
    </source>
</reference>
<dbReference type="OrthoDB" id="9982095at2759"/>
<dbReference type="InterPro" id="IPR007084">
    <property type="entry name" value="BRICHOS_dom"/>
</dbReference>
<sequence>MYAGYRSLNHSNVIGVKVRAVRINLHTRDLDGFGLNLKQFHFCSFAKRETHFRKCDQDFRGASTTQSRAHLRPARSKTWRRACKCLCLALTLILFFLTIIVATVLFLGYGNEGSFCSVGYYDDWYYDDIVYPSDYYYNFDSSYDGSDWYPGKRPYGDDMLNPPKPTGPPILRYLKEGLDINLELRIIRINRGEDDMFPAVNVLHDFNKNISAYSMPSSGVCYILPLDMQSTLTPEDFQYLMDTEAYKDMDFPMNSKLYTVNPERATDLGEHIEEMCDDYSSYYISSVPTEQWPTFWTTARQVLRDHFGGRRGSSSSDEEGRRGGRHRGGSSRHGSRGSSHSDSSSSSSDEEGGRRSRGIARVRDYLDNMRSFDGQQVVDMHVFQTQNLDDLSPENLEKLSDLVETEKEDGFMP</sequence>
<evidence type="ECO:0000256" key="1">
    <source>
        <dbReference type="ARBA" id="ARBA00004606"/>
    </source>
</evidence>
<keyword evidence="3 10" id="KW-0812">Transmembrane</keyword>
<dbReference type="Proteomes" id="UP000230750">
    <property type="component" value="Unassembled WGS sequence"/>
</dbReference>
<comment type="subcellular location">
    <subcellularLocation>
        <location evidence="1">Membrane</location>
        <topology evidence="1">Single-pass type II membrane protein</topology>
    </subcellularLocation>
</comment>
<feature type="transmembrane region" description="Helical" evidence="10">
    <location>
        <begin position="85"/>
        <end position="109"/>
    </location>
</feature>
<dbReference type="InterPro" id="IPR040145">
    <property type="entry name" value="ITM2"/>
</dbReference>
<dbReference type="GO" id="GO:0042985">
    <property type="term" value="P:negative regulation of amyloid precursor protein biosynthetic process"/>
    <property type="evidence" value="ECO:0007669"/>
    <property type="project" value="TreeGrafter"/>
</dbReference>
<evidence type="ECO:0000313" key="13">
    <source>
        <dbReference type="Proteomes" id="UP000230750"/>
    </source>
</evidence>
<keyword evidence="5 10" id="KW-1133">Transmembrane helix</keyword>
<protein>
    <recommendedName>
        <fullName evidence="11">BRICHOS domain-containing protein</fullName>
    </recommendedName>
</protein>
<evidence type="ECO:0000256" key="5">
    <source>
        <dbReference type="ARBA" id="ARBA00022989"/>
    </source>
</evidence>
<dbReference type="SMART" id="SM01039">
    <property type="entry name" value="BRICHOS"/>
    <property type="match status" value="1"/>
</dbReference>
<dbReference type="GO" id="GO:0001540">
    <property type="term" value="F:amyloid-beta binding"/>
    <property type="evidence" value="ECO:0007669"/>
    <property type="project" value="TreeGrafter"/>
</dbReference>
<evidence type="ECO:0000256" key="9">
    <source>
        <dbReference type="SAM" id="MobiDB-lite"/>
    </source>
</evidence>
<evidence type="ECO:0000256" key="3">
    <source>
        <dbReference type="ARBA" id="ARBA00022692"/>
    </source>
</evidence>
<evidence type="ECO:0000256" key="4">
    <source>
        <dbReference type="ARBA" id="ARBA00022968"/>
    </source>
</evidence>
<feature type="domain" description="BRICHOS" evidence="11">
    <location>
        <begin position="194"/>
        <end position="284"/>
    </location>
</feature>
<proteinExistence type="inferred from homology"/>
<feature type="compositionally biased region" description="Basic residues" evidence="9">
    <location>
        <begin position="323"/>
        <end position="335"/>
    </location>
</feature>
<evidence type="ECO:0000259" key="11">
    <source>
        <dbReference type="PROSITE" id="PS50869"/>
    </source>
</evidence>
<evidence type="ECO:0000256" key="6">
    <source>
        <dbReference type="ARBA" id="ARBA00023136"/>
    </source>
</evidence>
<evidence type="ECO:0000256" key="2">
    <source>
        <dbReference type="ARBA" id="ARBA00006794"/>
    </source>
</evidence>
<dbReference type="PANTHER" id="PTHR10962">
    <property type="entry name" value="INTEGRAL TRANSMEMBRANE PROTEIN 2"/>
    <property type="match status" value="1"/>
</dbReference>
<dbReference type="GO" id="GO:0070062">
    <property type="term" value="C:extracellular exosome"/>
    <property type="evidence" value="ECO:0007669"/>
    <property type="project" value="TreeGrafter"/>
</dbReference>
<comment type="similarity">
    <text evidence="2">Belongs to the ITM2 family.</text>
</comment>
<dbReference type="AlphaFoldDB" id="A0A2G8KEX6"/>
<evidence type="ECO:0000256" key="10">
    <source>
        <dbReference type="SAM" id="Phobius"/>
    </source>
</evidence>
<accession>A0A2G8KEX6</accession>
<dbReference type="PANTHER" id="PTHR10962:SF1">
    <property type="entry name" value="INTEGRAL MEMBRANE PROTEIN 2"/>
    <property type="match status" value="1"/>
</dbReference>